<keyword evidence="2" id="KW-1185">Reference proteome</keyword>
<sequence length="230" mass="27170">MGNCISIRPRTRDAAASRHSRERERLLAGAIFWPVGTLPSQRERFQHTITFSGAPTKEVFTREQVTDRLNDLRTLINFSDAEIQDYLVVVECDKIAEQRVRFQLHLLQQRVAEMVNWVEARKIKTEHRRLLTDEIKSIETILWGTQELLCTIRRYREQGDHVDDANPSEETLQQKAQDVRDQLYRGQNELGKLQQTMISYSRQQQMIRHQDLHRVSFLANESPVRRTIRY</sequence>
<protein>
    <submittedName>
        <fullName evidence="1">Uncharacterized protein</fullName>
    </submittedName>
</protein>
<accession>A0A0G2GWF2</accession>
<dbReference type="EMBL" id="LCWF01000023">
    <property type="protein sequence ID" value="KKY27548.1"/>
    <property type="molecule type" value="Genomic_DNA"/>
</dbReference>
<evidence type="ECO:0000313" key="1">
    <source>
        <dbReference type="EMBL" id="KKY27548.1"/>
    </source>
</evidence>
<organism evidence="1 2">
    <name type="scientific">Phaeomoniella chlamydospora</name>
    <name type="common">Phaeoacremonium chlamydosporum</name>
    <dbReference type="NCBI Taxonomy" id="158046"/>
    <lineage>
        <taxon>Eukaryota</taxon>
        <taxon>Fungi</taxon>
        <taxon>Dikarya</taxon>
        <taxon>Ascomycota</taxon>
        <taxon>Pezizomycotina</taxon>
        <taxon>Eurotiomycetes</taxon>
        <taxon>Chaetothyriomycetidae</taxon>
        <taxon>Phaeomoniellales</taxon>
        <taxon>Phaeomoniellaceae</taxon>
        <taxon>Phaeomoniella</taxon>
    </lineage>
</organism>
<dbReference type="Proteomes" id="UP000053317">
    <property type="component" value="Unassembled WGS sequence"/>
</dbReference>
<gene>
    <name evidence="1" type="ORF">UCRPC4_g00990</name>
</gene>
<reference evidence="1 2" key="1">
    <citation type="submission" date="2015-05" db="EMBL/GenBank/DDBJ databases">
        <title>Distinctive expansion of gene families associated with plant cell wall degradation and secondary metabolism in the genomes of grapevine trunk pathogens.</title>
        <authorList>
            <person name="Lawrence D.P."/>
            <person name="Travadon R."/>
            <person name="Rolshausen P.E."/>
            <person name="Baumgartner K."/>
        </authorList>
    </citation>
    <scope>NUCLEOTIDE SEQUENCE [LARGE SCALE GENOMIC DNA]</scope>
    <source>
        <strain evidence="1">UCRPC4</strain>
    </source>
</reference>
<reference evidence="1 2" key="2">
    <citation type="submission" date="2015-05" db="EMBL/GenBank/DDBJ databases">
        <authorList>
            <person name="Morales-Cruz A."/>
            <person name="Amrine K.C."/>
            <person name="Cantu D."/>
        </authorList>
    </citation>
    <scope>NUCLEOTIDE SEQUENCE [LARGE SCALE GENOMIC DNA]</scope>
    <source>
        <strain evidence="1">UCRPC4</strain>
    </source>
</reference>
<evidence type="ECO:0000313" key="2">
    <source>
        <dbReference type="Proteomes" id="UP000053317"/>
    </source>
</evidence>
<dbReference type="AlphaFoldDB" id="A0A0G2GWF2"/>
<proteinExistence type="predicted"/>
<comment type="caution">
    <text evidence="1">The sequence shown here is derived from an EMBL/GenBank/DDBJ whole genome shotgun (WGS) entry which is preliminary data.</text>
</comment>
<name>A0A0G2GWF2_PHACM</name>